<dbReference type="Pfam" id="PF06439">
    <property type="entry name" value="3keto-disac_hyd"/>
    <property type="match status" value="1"/>
</dbReference>
<dbReference type="Gene3D" id="2.60.120.560">
    <property type="entry name" value="Exo-inulinase, domain 1"/>
    <property type="match status" value="1"/>
</dbReference>
<gene>
    <name evidence="3" type="ORF">IRI77_00620</name>
</gene>
<protein>
    <submittedName>
        <fullName evidence="3">DUF1080 domain-containing protein</fullName>
    </submittedName>
</protein>
<feature type="domain" description="3-keto-alpha-glucoside-1,2-lyase/3-keto-2-hydroxy-glucal hydratase" evidence="2">
    <location>
        <begin position="25"/>
        <end position="205"/>
    </location>
</feature>
<sequence length="209" mass="23170">MKTCIAVSILLAFAIAPVRAADPVDLLPAENLQGWSRIPIPAISGVNPKIQWRVDTAAKTLICTGEGGHEWLRYDKELSDFVLEADWRFTPKDGETKYNSGIGIRLSKQGEIWYQAQTGLAGAYLFGQNFADGGLKSFNLKAQMKENRVKPAGEWNHFLIRAEGDRITLSVNGEVVNELTGVGMRRGYIGLEAEGYEITFRNLKLQTLP</sequence>
<evidence type="ECO:0000259" key="2">
    <source>
        <dbReference type="Pfam" id="PF06439"/>
    </source>
</evidence>
<feature type="chain" id="PRO_5032400735" evidence="1">
    <location>
        <begin position="21"/>
        <end position="209"/>
    </location>
</feature>
<evidence type="ECO:0000313" key="4">
    <source>
        <dbReference type="Proteomes" id="UP000593892"/>
    </source>
</evidence>
<name>A0A7S7NRK1_PALFE</name>
<reference evidence="3 4" key="1">
    <citation type="submission" date="2020-10" db="EMBL/GenBank/DDBJ databases">
        <title>Complete genome sequence of Paludibaculum fermentans P105T, a facultatively anaerobic acidobacterium capable of dissimilatory Fe(III) reduction.</title>
        <authorList>
            <person name="Dedysh S.N."/>
            <person name="Beletsky A.V."/>
            <person name="Kulichevskaya I.S."/>
            <person name="Mardanov A.V."/>
            <person name="Ravin N.V."/>
        </authorList>
    </citation>
    <scope>NUCLEOTIDE SEQUENCE [LARGE SCALE GENOMIC DNA]</scope>
    <source>
        <strain evidence="3 4">P105</strain>
    </source>
</reference>
<dbReference type="InterPro" id="IPR010496">
    <property type="entry name" value="AL/BT2_dom"/>
</dbReference>
<evidence type="ECO:0000313" key="3">
    <source>
        <dbReference type="EMBL" id="QOY88502.1"/>
    </source>
</evidence>
<proteinExistence type="predicted"/>
<accession>A0A7S7NRK1</accession>
<dbReference type="EMBL" id="CP063849">
    <property type="protein sequence ID" value="QOY88502.1"/>
    <property type="molecule type" value="Genomic_DNA"/>
</dbReference>
<feature type="signal peptide" evidence="1">
    <location>
        <begin position="1"/>
        <end position="20"/>
    </location>
</feature>
<keyword evidence="4" id="KW-1185">Reference proteome</keyword>
<dbReference type="Proteomes" id="UP000593892">
    <property type="component" value="Chromosome"/>
</dbReference>
<evidence type="ECO:0000256" key="1">
    <source>
        <dbReference type="SAM" id="SignalP"/>
    </source>
</evidence>
<dbReference type="KEGG" id="pfer:IRI77_00620"/>
<dbReference type="AlphaFoldDB" id="A0A7S7NRK1"/>
<dbReference type="RefSeq" id="WP_194450164.1">
    <property type="nucleotide sequence ID" value="NZ_CP063849.1"/>
</dbReference>
<dbReference type="GO" id="GO:0016787">
    <property type="term" value="F:hydrolase activity"/>
    <property type="evidence" value="ECO:0007669"/>
    <property type="project" value="InterPro"/>
</dbReference>
<organism evidence="3 4">
    <name type="scientific">Paludibaculum fermentans</name>
    <dbReference type="NCBI Taxonomy" id="1473598"/>
    <lineage>
        <taxon>Bacteria</taxon>
        <taxon>Pseudomonadati</taxon>
        <taxon>Acidobacteriota</taxon>
        <taxon>Terriglobia</taxon>
        <taxon>Bryobacterales</taxon>
        <taxon>Bryobacteraceae</taxon>
        <taxon>Paludibaculum</taxon>
    </lineage>
</organism>
<keyword evidence="1" id="KW-0732">Signal</keyword>